<dbReference type="EMBL" id="RCUX01000011">
    <property type="protein sequence ID" value="RLP74366.1"/>
    <property type="molecule type" value="Genomic_DNA"/>
</dbReference>
<organism evidence="1 2">
    <name type="scientific">Mycetocola tolaasinivorans</name>
    <dbReference type="NCBI Taxonomy" id="76635"/>
    <lineage>
        <taxon>Bacteria</taxon>
        <taxon>Bacillati</taxon>
        <taxon>Actinomycetota</taxon>
        <taxon>Actinomycetes</taxon>
        <taxon>Micrococcales</taxon>
        <taxon>Microbacteriaceae</taxon>
        <taxon>Mycetocola</taxon>
    </lineage>
</organism>
<protein>
    <submittedName>
        <fullName evidence="1">Uncharacterized protein</fullName>
    </submittedName>
</protein>
<dbReference type="AlphaFoldDB" id="A0A3L7A235"/>
<evidence type="ECO:0000313" key="2">
    <source>
        <dbReference type="Proteomes" id="UP000272503"/>
    </source>
</evidence>
<gene>
    <name evidence="1" type="ORF">D9V32_13540</name>
</gene>
<reference evidence="1 2" key="1">
    <citation type="submission" date="2018-10" db="EMBL/GenBank/DDBJ databases">
        <authorList>
            <person name="Li J."/>
        </authorList>
    </citation>
    <scope>NUCLEOTIDE SEQUENCE [LARGE SCALE GENOMIC DNA]</scope>
    <source>
        <strain evidence="1 2">IF 016277</strain>
    </source>
</reference>
<evidence type="ECO:0000313" key="1">
    <source>
        <dbReference type="EMBL" id="RLP74366.1"/>
    </source>
</evidence>
<name>A0A3L7A235_9MICO</name>
<proteinExistence type="predicted"/>
<sequence>MPSERDCAAFQAAIEAAAFTHLGVRLTQYAIPMIGLDQGGDMVQDITVPNDQLAVNTLGMLH</sequence>
<keyword evidence="2" id="KW-1185">Reference proteome</keyword>
<accession>A0A3L7A235</accession>
<comment type="caution">
    <text evidence="1">The sequence shown here is derived from an EMBL/GenBank/DDBJ whole genome shotgun (WGS) entry which is preliminary data.</text>
</comment>
<dbReference type="Proteomes" id="UP000272503">
    <property type="component" value="Unassembled WGS sequence"/>
</dbReference>